<reference evidence="2 3" key="1">
    <citation type="submission" date="2024-01" db="EMBL/GenBank/DDBJ databases">
        <authorList>
            <person name="Alioto T."/>
            <person name="Alioto T."/>
            <person name="Gomez Garrido J."/>
        </authorList>
    </citation>
    <scope>NUCLEOTIDE SEQUENCE [LARGE SCALE GENOMIC DNA]</scope>
</reference>
<feature type="transmembrane region" description="Helical" evidence="1">
    <location>
        <begin position="88"/>
        <end position="111"/>
    </location>
</feature>
<evidence type="ECO:0000313" key="2">
    <source>
        <dbReference type="EMBL" id="CAK6965368.1"/>
    </source>
</evidence>
<keyword evidence="1" id="KW-0472">Membrane</keyword>
<comment type="caution">
    <text evidence="2">The sequence shown here is derived from an EMBL/GenBank/DDBJ whole genome shotgun (WGS) entry which is preliminary data.</text>
</comment>
<sequence>MLQPVVEHRCRFVPGPVDFIPARVELPFRLLHYCGGGIAEQGGSVEEVGSREAVNLKVRVLKGREPGQVGVPNDELPPPDVEGPVLSFLKVLLCLVTLLMIGVVGDGVGWVSGTS</sequence>
<name>A0AAV1P1F7_SCOSC</name>
<evidence type="ECO:0000256" key="1">
    <source>
        <dbReference type="SAM" id="Phobius"/>
    </source>
</evidence>
<dbReference type="AlphaFoldDB" id="A0AAV1P1F7"/>
<keyword evidence="3" id="KW-1185">Reference proteome</keyword>
<keyword evidence="1" id="KW-0812">Transmembrane</keyword>
<dbReference type="EMBL" id="CAWUFR010000082">
    <property type="protein sequence ID" value="CAK6965368.1"/>
    <property type="molecule type" value="Genomic_DNA"/>
</dbReference>
<proteinExistence type="predicted"/>
<dbReference type="Proteomes" id="UP001314229">
    <property type="component" value="Unassembled WGS sequence"/>
</dbReference>
<keyword evidence="1" id="KW-1133">Transmembrane helix</keyword>
<gene>
    <name evidence="2" type="ORF">FSCOSCO3_A009649</name>
</gene>
<organism evidence="2 3">
    <name type="scientific">Scomber scombrus</name>
    <name type="common">Atlantic mackerel</name>
    <name type="synonym">Scomber vernalis</name>
    <dbReference type="NCBI Taxonomy" id="13677"/>
    <lineage>
        <taxon>Eukaryota</taxon>
        <taxon>Metazoa</taxon>
        <taxon>Chordata</taxon>
        <taxon>Craniata</taxon>
        <taxon>Vertebrata</taxon>
        <taxon>Euteleostomi</taxon>
        <taxon>Actinopterygii</taxon>
        <taxon>Neopterygii</taxon>
        <taxon>Teleostei</taxon>
        <taxon>Neoteleostei</taxon>
        <taxon>Acanthomorphata</taxon>
        <taxon>Pelagiaria</taxon>
        <taxon>Scombriformes</taxon>
        <taxon>Scombridae</taxon>
        <taxon>Scomber</taxon>
    </lineage>
</organism>
<protein>
    <submittedName>
        <fullName evidence="2">Uncharacterized protein</fullName>
    </submittedName>
</protein>
<evidence type="ECO:0000313" key="3">
    <source>
        <dbReference type="Proteomes" id="UP001314229"/>
    </source>
</evidence>
<accession>A0AAV1P1F7</accession>